<dbReference type="PATRIC" id="fig|1423726.3.peg.2545"/>
<dbReference type="STRING" id="1423726.FC07_GL002453"/>
<evidence type="ECO:0000259" key="2">
    <source>
        <dbReference type="PROSITE" id="PS50937"/>
    </source>
</evidence>
<evidence type="ECO:0000313" key="3">
    <source>
        <dbReference type="EMBL" id="KRK39484.1"/>
    </source>
</evidence>
<dbReference type="Pfam" id="PF13411">
    <property type="entry name" value="MerR_1"/>
    <property type="match status" value="1"/>
</dbReference>
<dbReference type="SMART" id="SM00422">
    <property type="entry name" value="HTH_MERR"/>
    <property type="match status" value="1"/>
</dbReference>
<dbReference type="Gene3D" id="1.10.1660.10">
    <property type="match status" value="1"/>
</dbReference>
<dbReference type="CDD" id="cd01109">
    <property type="entry name" value="HTH_YyaN"/>
    <property type="match status" value="1"/>
</dbReference>
<accession>A0A0R1GYN2</accession>
<dbReference type="PROSITE" id="PS50937">
    <property type="entry name" value="HTH_MERR_2"/>
    <property type="match status" value="1"/>
</dbReference>
<proteinExistence type="predicted"/>
<keyword evidence="4" id="KW-1185">Reference proteome</keyword>
<dbReference type="SUPFAM" id="SSF46955">
    <property type="entry name" value="Putative DNA-binding domain"/>
    <property type="match status" value="1"/>
</dbReference>
<evidence type="ECO:0000256" key="1">
    <source>
        <dbReference type="ARBA" id="ARBA00023125"/>
    </source>
</evidence>
<dbReference type="InterPro" id="IPR000551">
    <property type="entry name" value="MerR-type_HTH_dom"/>
</dbReference>
<reference evidence="3 4" key="1">
    <citation type="journal article" date="2015" name="Genome Announc.">
        <title>Expanding the biotechnology potential of lactobacilli through comparative genomics of 213 strains and associated genera.</title>
        <authorList>
            <person name="Sun Z."/>
            <person name="Harris H.M."/>
            <person name="McCann A."/>
            <person name="Guo C."/>
            <person name="Argimon S."/>
            <person name="Zhang W."/>
            <person name="Yang X."/>
            <person name="Jeffery I.B."/>
            <person name="Cooney J.C."/>
            <person name="Kagawa T.F."/>
            <person name="Liu W."/>
            <person name="Song Y."/>
            <person name="Salvetti E."/>
            <person name="Wrobel A."/>
            <person name="Rasinkangas P."/>
            <person name="Parkhill J."/>
            <person name="Rea M.C."/>
            <person name="O'Sullivan O."/>
            <person name="Ritari J."/>
            <person name="Douillard F.P."/>
            <person name="Paul Ross R."/>
            <person name="Yang R."/>
            <person name="Briner A.E."/>
            <person name="Felis G.E."/>
            <person name="de Vos W.M."/>
            <person name="Barrangou R."/>
            <person name="Klaenhammer T.R."/>
            <person name="Caufield P.W."/>
            <person name="Cui Y."/>
            <person name="Zhang H."/>
            <person name="O'Toole P.W."/>
        </authorList>
    </citation>
    <scope>NUCLEOTIDE SEQUENCE [LARGE SCALE GENOMIC DNA]</scope>
    <source>
        <strain evidence="3 4">DSM 20003</strain>
    </source>
</reference>
<dbReference type="PANTHER" id="PTHR30204">
    <property type="entry name" value="REDOX-CYCLING DRUG-SENSING TRANSCRIPTIONAL ACTIVATOR SOXR"/>
    <property type="match status" value="1"/>
</dbReference>
<dbReference type="EMBL" id="AZDA01000043">
    <property type="protein sequence ID" value="KRK39484.1"/>
    <property type="molecule type" value="Genomic_DNA"/>
</dbReference>
<sequence>MSTYTIKDVAQQFQLPISTIRYYDEKGLLPFVARDVHGNRVFTDSDLNLIKTIVCLKTTGMPLKQIRQYIQLCLQGPTSIPQRQALLAQHKAAVLQQQQALAQALQEIEVKLNRYSAPNAVGMIQAELAYVAQEKAALDLPNAFAH</sequence>
<feature type="domain" description="HTH merR-type" evidence="2">
    <location>
        <begin position="3"/>
        <end position="72"/>
    </location>
</feature>
<gene>
    <name evidence="3" type="ORF">FC07_GL002453</name>
</gene>
<dbReference type="GO" id="GO:0003677">
    <property type="term" value="F:DNA binding"/>
    <property type="evidence" value="ECO:0007669"/>
    <property type="project" value="UniProtKB-KW"/>
</dbReference>
<evidence type="ECO:0000313" key="4">
    <source>
        <dbReference type="Proteomes" id="UP000051461"/>
    </source>
</evidence>
<dbReference type="AlphaFoldDB" id="A0A0R1GYN2"/>
<organism evidence="3 4">
    <name type="scientific">Loigolactobacillus bifermentans DSM 20003</name>
    <dbReference type="NCBI Taxonomy" id="1423726"/>
    <lineage>
        <taxon>Bacteria</taxon>
        <taxon>Bacillati</taxon>
        <taxon>Bacillota</taxon>
        <taxon>Bacilli</taxon>
        <taxon>Lactobacillales</taxon>
        <taxon>Lactobacillaceae</taxon>
        <taxon>Loigolactobacillus</taxon>
    </lineage>
</organism>
<name>A0A0R1GYN2_9LACO</name>
<dbReference type="Proteomes" id="UP000051461">
    <property type="component" value="Unassembled WGS sequence"/>
</dbReference>
<dbReference type="PANTHER" id="PTHR30204:SF82">
    <property type="entry name" value="TRANSCRIPTIONAL REGULATOR, MERR FAMILY"/>
    <property type="match status" value="1"/>
</dbReference>
<dbReference type="OrthoDB" id="9811174at2"/>
<comment type="caution">
    <text evidence="3">The sequence shown here is derived from an EMBL/GenBank/DDBJ whole genome shotgun (WGS) entry which is preliminary data.</text>
</comment>
<keyword evidence="1" id="KW-0238">DNA-binding</keyword>
<dbReference type="InterPro" id="IPR047057">
    <property type="entry name" value="MerR_fam"/>
</dbReference>
<dbReference type="InterPro" id="IPR009061">
    <property type="entry name" value="DNA-bd_dom_put_sf"/>
</dbReference>
<protein>
    <recommendedName>
        <fullName evidence="2">HTH merR-type domain-containing protein</fullName>
    </recommendedName>
</protein>
<dbReference type="RefSeq" id="WP_057904282.1">
    <property type="nucleotide sequence ID" value="NZ_AZDA01000043.1"/>
</dbReference>
<dbReference type="GO" id="GO:0003700">
    <property type="term" value="F:DNA-binding transcription factor activity"/>
    <property type="evidence" value="ECO:0007669"/>
    <property type="project" value="InterPro"/>
</dbReference>